<keyword evidence="1" id="KW-1133">Transmembrane helix</keyword>
<organism evidence="2 3">
    <name type="scientific">Roseovarius atlanticus</name>
    <dbReference type="NCBI Taxonomy" id="1641875"/>
    <lineage>
        <taxon>Bacteria</taxon>
        <taxon>Pseudomonadati</taxon>
        <taxon>Pseudomonadota</taxon>
        <taxon>Alphaproteobacteria</taxon>
        <taxon>Rhodobacterales</taxon>
        <taxon>Roseobacteraceae</taxon>
        <taxon>Roseovarius</taxon>
    </lineage>
</organism>
<feature type="transmembrane region" description="Helical" evidence="1">
    <location>
        <begin position="127"/>
        <end position="151"/>
    </location>
</feature>
<dbReference type="InterPro" id="IPR007404">
    <property type="entry name" value="YdjM-like"/>
</dbReference>
<comment type="caution">
    <text evidence="2">The sequence shown here is derived from an EMBL/GenBank/DDBJ whole genome shotgun (WGS) entry which is preliminary data.</text>
</comment>
<dbReference type="RefSeq" id="WP_057795084.1">
    <property type="nucleotide sequence ID" value="NZ_LAXJ01000019.1"/>
</dbReference>
<keyword evidence="1" id="KW-0472">Membrane</keyword>
<dbReference type="Pfam" id="PF04307">
    <property type="entry name" value="YdjM"/>
    <property type="match status" value="1"/>
</dbReference>
<keyword evidence="3" id="KW-1185">Reference proteome</keyword>
<evidence type="ECO:0000313" key="2">
    <source>
        <dbReference type="EMBL" id="KRS11432.1"/>
    </source>
</evidence>
<evidence type="ECO:0000256" key="1">
    <source>
        <dbReference type="SAM" id="Phobius"/>
    </source>
</evidence>
<protein>
    <recommendedName>
        <fullName evidence="4">Metal-dependent hydrolase</fullName>
    </recommendedName>
</protein>
<proteinExistence type="predicted"/>
<dbReference type="Proteomes" id="UP000051295">
    <property type="component" value="Unassembled WGS sequence"/>
</dbReference>
<sequence>MITAHLPAAYLTARAFARSGPVFWAAMLGGLLPDLDLIWFYLIDGRAFHHHHYWVHIPTFWAAFALIVLPLTAWRCSHWVRPTLAFFAAILVHLLLDTVAGDIKWLWPASDRFFHLVTVPAAHSHWILNFILHPVFLAELGIWATALFLLLRRSPT</sequence>
<name>A0A0T5NR64_9RHOB</name>
<accession>A0A0T5NR64</accession>
<dbReference type="OrthoDB" id="199738at2"/>
<reference evidence="2 3" key="1">
    <citation type="submission" date="2015-04" db="EMBL/GenBank/DDBJ databases">
        <title>The draft genome sequence of Roseovarius sp.R12b.</title>
        <authorList>
            <person name="Li G."/>
            <person name="Lai Q."/>
            <person name="Shao Z."/>
            <person name="Yan P."/>
        </authorList>
    </citation>
    <scope>NUCLEOTIDE SEQUENCE [LARGE SCALE GENOMIC DNA]</scope>
    <source>
        <strain evidence="2 3">R12B</strain>
    </source>
</reference>
<dbReference type="AlphaFoldDB" id="A0A0T5NR64"/>
<dbReference type="STRING" id="1641875.XM53_15895"/>
<feature type="transmembrane region" description="Helical" evidence="1">
    <location>
        <begin position="53"/>
        <end position="72"/>
    </location>
</feature>
<feature type="transmembrane region" description="Helical" evidence="1">
    <location>
        <begin position="21"/>
        <end position="41"/>
    </location>
</feature>
<dbReference type="PATRIC" id="fig|1641875.4.peg.993"/>
<dbReference type="EMBL" id="LAXJ01000019">
    <property type="protein sequence ID" value="KRS11432.1"/>
    <property type="molecule type" value="Genomic_DNA"/>
</dbReference>
<feature type="transmembrane region" description="Helical" evidence="1">
    <location>
        <begin position="84"/>
        <end position="107"/>
    </location>
</feature>
<gene>
    <name evidence="2" type="ORF">XM53_15895</name>
</gene>
<evidence type="ECO:0000313" key="3">
    <source>
        <dbReference type="Proteomes" id="UP000051295"/>
    </source>
</evidence>
<keyword evidence="1" id="KW-0812">Transmembrane</keyword>
<evidence type="ECO:0008006" key="4">
    <source>
        <dbReference type="Google" id="ProtNLM"/>
    </source>
</evidence>